<protein>
    <submittedName>
        <fullName evidence="4">Phosphinothricin acetyltransferase</fullName>
    </submittedName>
</protein>
<feature type="domain" description="N-acetyltransferase" evidence="3">
    <location>
        <begin position="27"/>
        <end position="207"/>
    </location>
</feature>
<evidence type="ECO:0000313" key="5">
    <source>
        <dbReference type="Proteomes" id="UP000059847"/>
    </source>
</evidence>
<dbReference type="CDD" id="cd04301">
    <property type="entry name" value="NAT_SF"/>
    <property type="match status" value="1"/>
</dbReference>
<evidence type="ECO:0000256" key="2">
    <source>
        <dbReference type="ARBA" id="ARBA00023315"/>
    </source>
</evidence>
<dbReference type="GO" id="GO:0016747">
    <property type="term" value="F:acyltransferase activity, transferring groups other than amino-acyl groups"/>
    <property type="evidence" value="ECO:0007669"/>
    <property type="project" value="InterPro"/>
</dbReference>
<evidence type="ECO:0000256" key="1">
    <source>
        <dbReference type="ARBA" id="ARBA00022679"/>
    </source>
</evidence>
<keyword evidence="1 4" id="KW-0808">Transferase</keyword>
<reference evidence="4 5" key="1">
    <citation type="submission" date="2015-09" db="EMBL/GenBank/DDBJ databases">
        <title>Complete genome of Psychrobacter urativorans R10.10B.</title>
        <authorList>
            <person name="See-Too W.S."/>
            <person name="Chan K.G."/>
        </authorList>
    </citation>
    <scope>NUCLEOTIDE SEQUENCE [LARGE SCALE GENOMIC DNA]</scope>
    <source>
        <strain evidence="4 5">R10.10B</strain>
    </source>
</reference>
<dbReference type="InterPro" id="IPR000182">
    <property type="entry name" value="GNAT_dom"/>
</dbReference>
<organism evidence="4 5">
    <name type="scientific">Psychrobacter urativorans</name>
    <dbReference type="NCBI Taxonomy" id="45610"/>
    <lineage>
        <taxon>Bacteria</taxon>
        <taxon>Pseudomonadati</taxon>
        <taxon>Pseudomonadota</taxon>
        <taxon>Gammaproteobacteria</taxon>
        <taxon>Moraxellales</taxon>
        <taxon>Moraxellaceae</taxon>
        <taxon>Psychrobacter</taxon>
    </lineage>
</organism>
<evidence type="ECO:0000313" key="4">
    <source>
        <dbReference type="EMBL" id="ALF59369.1"/>
    </source>
</evidence>
<accession>A0A0M4U451</accession>
<dbReference type="Proteomes" id="UP000059847">
    <property type="component" value="Chromosome"/>
</dbReference>
<sequence>MHHQMVLIMRSAMSNHNATSIMLNDQFMVQKADIDDLPKILAIYNQSIAGKQATANWELVTVTERTAWFNEHLNNPMRPIYVVKAINKECQTTDQVFVQNQATAEIVAWGSFSDLYARPAYHISSEISIYLHQDYHGKGLGNLLTRWMLTQAANLDIHNVVALIFAHNQPSLGLFTKLGFEQWGYMPQVCDMQGFTADVVMLGKTVAIDNQNAL</sequence>
<dbReference type="InterPro" id="IPR016181">
    <property type="entry name" value="Acyl_CoA_acyltransferase"/>
</dbReference>
<keyword evidence="2" id="KW-0012">Acyltransferase</keyword>
<dbReference type="Gene3D" id="3.40.630.30">
    <property type="match status" value="1"/>
</dbReference>
<dbReference type="PANTHER" id="PTHR43072">
    <property type="entry name" value="N-ACETYLTRANSFERASE"/>
    <property type="match status" value="1"/>
</dbReference>
<gene>
    <name evidence="4" type="ORF">AOC03_04295</name>
</gene>
<evidence type="ECO:0000259" key="3">
    <source>
        <dbReference type="PROSITE" id="PS51186"/>
    </source>
</evidence>
<dbReference type="PROSITE" id="PS51186">
    <property type="entry name" value="GNAT"/>
    <property type="match status" value="1"/>
</dbReference>
<dbReference type="KEGG" id="pur:AOC03_04295"/>
<dbReference type="STRING" id="45610.AOC03_04295"/>
<dbReference type="PANTHER" id="PTHR43072:SF23">
    <property type="entry name" value="UPF0039 PROTEIN C11D3.02C"/>
    <property type="match status" value="1"/>
</dbReference>
<name>A0A0M4U451_9GAMM</name>
<proteinExistence type="predicted"/>
<dbReference type="Pfam" id="PF00583">
    <property type="entry name" value="Acetyltransf_1"/>
    <property type="match status" value="1"/>
</dbReference>
<keyword evidence="5" id="KW-1185">Reference proteome</keyword>
<dbReference type="AlphaFoldDB" id="A0A0M4U451"/>
<dbReference type="SUPFAM" id="SSF55729">
    <property type="entry name" value="Acyl-CoA N-acyltransferases (Nat)"/>
    <property type="match status" value="1"/>
</dbReference>
<dbReference type="OrthoDB" id="5459937at2"/>
<dbReference type="EMBL" id="CP012678">
    <property type="protein sequence ID" value="ALF59369.1"/>
    <property type="molecule type" value="Genomic_DNA"/>
</dbReference>